<accession>A0ABR8Y5H4</accession>
<dbReference type="Proteomes" id="UP000620874">
    <property type="component" value="Unassembled WGS sequence"/>
</dbReference>
<proteinExistence type="predicted"/>
<gene>
    <name evidence="1" type="ORF">H9625_02865</name>
</gene>
<reference evidence="1 2" key="1">
    <citation type="submission" date="2020-08" db="EMBL/GenBank/DDBJ databases">
        <title>A Genomic Blueprint of the Chicken Gut Microbiome.</title>
        <authorList>
            <person name="Gilroy R."/>
            <person name="Ravi A."/>
            <person name="Getino M."/>
            <person name="Pursley I."/>
            <person name="Horton D.L."/>
            <person name="Alikhan N.-F."/>
            <person name="Baker D."/>
            <person name="Gharbi K."/>
            <person name="Hall N."/>
            <person name="Watson M."/>
            <person name="Adriaenssens E.M."/>
            <person name="Foster-Nyarko E."/>
            <person name="Jarju S."/>
            <person name="Secka A."/>
            <person name="Antonio M."/>
            <person name="Oren A."/>
            <person name="Chaudhuri R."/>
            <person name="La Ragione R.M."/>
            <person name="Hildebrand F."/>
            <person name="Pallen M.J."/>
        </authorList>
    </citation>
    <scope>NUCLEOTIDE SEQUENCE [LARGE SCALE GENOMIC DNA]</scope>
    <source>
        <strain evidence="1 2">Sa1CVN1</strain>
    </source>
</reference>
<protein>
    <submittedName>
        <fullName evidence="1">Uncharacterized protein</fullName>
    </submittedName>
</protein>
<sequence length="361" mass="41208">MIKIESFILCLLFPIMAYGKGSMRDTVRIQVHKQMYELTMSVDSAKGGCAQSPVIVSVKLAKGGKPAGESVFPLAGDCPDEEDISIEGSDKGFTIKCPYCEGFYLYIGYARFGYSERLDDFVLAGYKEEIIDRLFPESESKTVEYKFRPEKPLTLCAFSIQAVKNLIHQNIAQEYEIAQTRTGLYPVFGYSSKKGKLMWIGCPVEFVIHNIGKNRLSVLDHSSYYGYAHEVIYKLDNNPSKRWNSELIYRSESDSIGDYLDSAESISPNESKRYIIMPRIFVYKNPEFQKLFEDTIAVMARSHKESRWPVAPSSLSSDQRKFLKELISGDSLRVRFYSDSLHRHHAVNIPLDTDKRLSSFF</sequence>
<comment type="caution">
    <text evidence="1">The sequence shown here is derived from an EMBL/GenBank/DDBJ whole genome shotgun (WGS) entry which is preliminary data.</text>
</comment>
<evidence type="ECO:0000313" key="2">
    <source>
        <dbReference type="Proteomes" id="UP000620874"/>
    </source>
</evidence>
<organism evidence="1 2">
    <name type="scientific">Phocaeicola intestinalis</name>
    <dbReference type="NCBI Taxonomy" id="2762212"/>
    <lineage>
        <taxon>Bacteria</taxon>
        <taxon>Pseudomonadati</taxon>
        <taxon>Bacteroidota</taxon>
        <taxon>Bacteroidia</taxon>
        <taxon>Bacteroidales</taxon>
        <taxon>Bacteroidaceae</taxon>
        <taxon>Phocaeicola</taxon>
    </lineage>
</organism>
<dbReference type="RefSeq" id="WP_177608175.1">
    <property type="nucleotide sequence ID" value="NZ_JACSPP010000005.1"/>
</dbReference>
<keyword evidence="2" id="KW-1185">Reference proteome</keyword>
<evidence type="ECO:0000313" key="1">
    <source>
        <dbReference type="EMBL" id="MBD8039402.1"/>
    </source>
</evidence>
<name>A0ABR8Y5H4_9BACT</name>
<dbReference type="EMBL" id="JACSPP010000005">
    <property type="protein sequence ID" value="MBD8039402.1"/>
    <property type="molecule type" value="Genomic_DNA"/>
</dbReference>